<dbReference type="Proteomes" id="UP000018291">
    <property type="component" value="Unassembled WGS sequence"/>
</dbReference>
<reference evidence="4 5" key="1">
    <citation type="journal article" date="2013" name="ISME J.">
        <title>Metabolic model for the filamentous 'Candidatus Microthrix parvicella' based on genomic and metagenomic analyses.</title>
        <authorList>
            <person name="Jon McIlroy S."/>
            <person name="Kristiansen R."/>
            <person name="Albertsen M."/>
            <person name="Michael Karst S."/>
            <person name="Rossetti S."/>
            <person name="Lund Nielsen J."/>
            <person name="Tandoi V."/>
            <person name="James Seviour R."/>
            <person name="Nielsen P.H."/>
        </authorList>
    </citation>
    <scope>NUCLEOTIDE SEQUENCE [LARGE SCALE GENOMIC DNA]</scope>
    <source>
        <strain evidence="4 5">RN1</strain>
    </source>
</reference>
<organism evidence="4 5">
    <name type="scientific">Candidatus Neomicrothrix parvicella RN1</name>
    <dbReference type="NCBI Taxonomy" id="1229780"/>
    <lineage>
        <taxon>Bacteria</taxon>
        <taxon>Bacillati</taxon>
        <taxon>Actinomycetota</taxon>
        <taxon>Acidimicrobiia</taxon>
        <taxon>Acidimicrobiales</taxon>
        <taxon>Microthrixaceae</taxon>
        <taxon>Candidatus Neomicrothrix</taxon>
    </lineage>
</organism>
<comment type="similarity">
    <text evidence="1">Belongs to the nitroreductase family.</text>
</comment>
<dbReference type="eggNOG" id="COG0778">
    <property type="taxonomic scope" value="Bacteria"/>
</dbReference>
<dbReference type="OrthoDB" id="9802510at2"/>
<dbReference type="HOGENOM" id="CLU_070764_7_3_11"/>
<name>R4Z3G7_9ACTN</name>
<evidence type="ECO:0000256" key="2">
    <source>
        <dbReference type="ARBA" id="ARBA00023002"/>
    </source>
</evidence>
<dbReference type="EMBL" id="CANL01000078">
    <property type="protein sequence ID" value="CCM65479.1"/>
    <property type="molecule type" value="Genomic_DNA"/>
</dbReference>
<dbReference type="Pfam" id="PF00881">
    <property type="entry name" value="Nitroreductase"/>
    <property type="match status" value="1"/>
</dbReference>
<evidence type="ECO:0000313" key="5">
    <source>
        <dbReference type="Proteomes" id="UP000018291"/>
    </source>
</evidence>
<evidence type="ECO:0000259" key="3">
    <source>
        <dbReference type="Pfam" id="PF00881"/>
    </source>
</evidence>
<dbReference type="STRING" id="1229780.BN381_80009"/>
<dbReference type="GO" id="GO:0016491">
    <property type="term" value="F:oxidoreductase activity"/>
    <property type="evidence" value="ECO:0007669"/>
    <property type="project" value="UniProtKB-KW"/>
</dbReference>
<dbReference type="Gene3D" id="3.40.109.10">
    <property type="entry name" value="NADH Oxidase"/>
    <property type="match status" value="1"/>
</dbReference>
<dbReference type="InterPro" id="IPR000415">
    <property type="entry name" value="Nitroreductase-like"/>
</dbReference>
<evidence type="ECO:0000256" key="1">
    <source>
        <dbReference type="ARBA" id="ARBA00007118"/>
    </source>
</evidence>
<protein>
    <submittedName>
        <fullName evidence="4">Putative nitroreductase</fullName>
    </submittedName>
</protein>
<keyword evidence="5" id="KW-1185">Reference proteome</keyword>
<feature type="domain" description="Nitroreductase" evidence="3">
    <location>
        <begin position="2"/>
        <end position="47"/>
    </location>
</feature>
<accession>R4Z3G7</accession>
<gene>
    <name evidence="4" type="ORF">BN381_80009</name>
</gene>
<evidence type="ECO:0000313" key="4">
    <source>
        <dbReference type="EMBL" id="CCM65479.1"/>
    </source>
</evidence>
<sequence length="174" mass="19041">MRAVRRFERSPVPHVFVEQWFEHARRCGSSKNSQPWRFAAVTDPQVLAVLAGCGDDGAFLADAPLGIAVAAVQGAFPFSTIFDLGRVSQAIMIAAWADGVGTCPVVLEPADRIEEARRALHVPSRCRLDLVIACGFPAKVPAGRLDRLPRETIRQFETFSQGQFSLEIPQGPRT</sequence>
<comment type="caution">
    <text evidence="4">The sequence shown here is derived from an EMBL/GenBank/DDBJ whole genome shotgun (WGS) entry which is preliminary data.</text>
</comment>
<dbReference type="PANTHER" id="PTHR43673:SF10">
    <property type="entry name" value="NADH DEHYDROGENASE_NAD(P)H NITROREDUCTASE XCC3605-RELATED"/>
    <property type="match status" value="1"/>
</dbReference>
<dbReference type="AlphaFoldDB" id="R4Z3G7"/>
<dbReference type="SUPFAM" id="SSF55469">
    <property type="entry name" value="FMN-dependent nitroreductase-like"/>
    <property type="match status" value="1"/>
</dbReference>
<dbReference type="RefSeq" id="WP_012230220.1">
    <property type="nucleotide sequence ID" value="NZ_HG422565.1"/>
</dbReference>
<dbReference type="PANTHER" id="PTHR43673">
    <property type="entry name" value="NAD(P)H NITROREDUCTASE YDGI-RELATED"/>
    <property type="match status" value="1"/>
</dbReference>
<dbReference type="InterPro" id="IPR029479">
    <property type="entry name" value="Nitroreductase"/>
</dbReference>
<keyword evidence="2" id="KW-0560">Oxidoreductase</keyword>
<dbReference type="CDD" id="cd02062">
    <property type="entry name" value="Nitro_FMN_reductase"/>
    <property type="match status" value="1"/>
</dbReference>
<proteinExistence type="inferred from homology"/>